<dbReference type="EMBL" id="MU154536">
    <property type="protein sequence ID" value="KAF9498709.1"/>
    <property type="molecule type" value="Genomic_DNA"/>
</dbReference>
<organism evidence="2 3">
    <name type="scientific">Pleurotus eryngii</name>
    <name type="common">Boletus of the steppes</name>
    <dbReference type="NCBI Taxonomy" id="5323"/>
    <lineage>
        <taxon>Eukaryota</taxon>
        <taxon>Fungi</taxon>
        <taxon>Dikarya</taxon>
        <taxon>Basidiomycota</taxon>
        <taxon>Agaricomycotina</taxon>
        <taxon>Agaricomycetes</taxon>
        <taxon>Agaricomycetidae</taxon>
        <taxon>Agaricales</taxon>
        <taxon>Pleurotineae</taxon>
        <taxon>Pleurotaceae</taxon>
        <taxon>Pleurotus</taxon>
    </lineage>
</organism>
<dbReference type="AlphaFoldDB" id="A0A9P6A322"/>
<feature type="compositionally biased region" description="Basic and acidic residues" evidence="1">
    <location>
        <begin position="236"/>
        <end position="245"/>
    </location>
</feature>
<feature type="region of interest" description="Disordered" evidence="1">
    <location>
        <begin position="1"/>
        <end position="74"/>
    </location>
</feature>
<accession>A0A9P6A322</accession>
<protein>
    <submittedName>
        <fullName evidence="2">Uncharacterized protein</fullName>
    </submittedName>
</protein>
<evidence type="ECO:0000313" key="2">
    <source>
        <dbReference type="EMBL" id="KAF9498709.1"/>
    </source>
</evidence>
<name>A0A9P6A322_PLEER</name>
<reference evidence="2" key="1">
    <citation type="submission" date="2020-11" db="EMBL/GenBank/DDBJ databases">
        <authorList>
            <consortium name="DOE Joint Genome Institute"/>
            <person name="Ahrendt S."/>
            <person name="Riley R."/>
            <person name="Andreopoulos W."/>
            <person name="Labutti K."/>
            <person name="Pangilinan J."/>
            <person name="Ruiz-Duenas F.J."/>
            <person name="Barrasa J.M."/>
            <person name="Sanchez-Garcia M."/>
            <person name="Camarero S."/>
            <person name="Miyauchi S."/>
            <person name="Serrano A."/>
            <person name="Linde D."/>
            <person name="Babiker R."/>
            <person name="Drula E."/>
            <person name="Ayuso-Fernandez I."/>
            <person name="Pacheco R."/>
            <person name="Padilla G."/>
            <person name="Ferreira P."/>
            <person name="Barriuso J."/>
            <person name="Kellner H."/>
            <person name="Castanera R."/>
            <person name="Alfaro M."/>
            <person name="Ramirez L."/>
            <person name="Pisabarro A.G."/>
            <person name="Kuo A."/>
            <person name="Tritt A."/>
            <person name="Lipzen A."/>
            <person name="He G."/>
            <person name="Yan M."/>
            <person name="Ng V."/>
            <person name="Cullen D."/>
            <person name="Martin F."/>
            <person name="Rosso M.-N."/>
            <person name="Henrissat B."/>
            <person name="Hibbett D."/>
            <person name="Martinez A.T."/>
            <person name="Grigoriev I.V."/>
        </authorList>
    </citation>
    <scope>NUCLEOTIDE SEQUENCE</scope>
    <source>
        <strain evidence="2">ATCC 90797</strain>
    </source>
</reference>
<evidence type="ECO:0000313" key="3">
    <source>
        <dbReference type="Proteomes" id="UP000807025"/>
    </source>
</evidence>
<feature type="compositionally biased region" description="Polar residues" evidence="1">
    <location>
        <begin position="222"/>
        <end position="235"/>
    </location>
</feature>
<feature type="compositionally biased region" description="Basic residues" evidence="1">
    <location>
        <begin position="35"/>
        <end position="49"/>
    </location>
</feature>
<keyword evidence="3" id="KW-1185">Reference proteome</keyword>
<dbReference type="Proteomes" id="UP000807025">
    <property type="component" value="Unassembled WGS sequence"/>
</dbReference>
<feature type="region of interest" description="Disordered" evidence="1">
    <location>
        <begin position="90"/>
        <end position="265"/>
    </location>
</feature>
<comment type="caution">
    <text evidence="2">The sequence shown here is derived from an EMBL/GenBank/DDBJ whole genome shotgun (WGS) entry which is preliminary data.</text>
</comment>
<feature type="compositionally biased region" description="Basic and acidic residues" evidence="1">
    <location>
        <begin position="182"/>
        <end position="196"/>
    </location>
</feature>
<feature type="compositionally biased region" description="Polar residues" evidence="1">
    <location>
        <begin position="62"/>
        <end position="74"/>
    </location>
</feature>
<feature type="compositionally biased region" description="Polar residues" evidence="1">
    <location>
        <begin position="1"/>
        <end position="11"/>
    </location>
</feature>
<sequence>MPPTLRSSPQKSRSSDTTDDETVSSMTTPNTTPRKVPHCTKCGRPRAGHPRQGCPFLGSPQGAPTTPKQASSKPALTAVISAAFEELHIGRATPTRASSSNPKEATARTVIRGRRSLGQQASPMPSRADEDDTQAATRSRRKSALPDLGPSQSLQSVSTTTGEILDKLTFLPDDREDEPRDGDEPAAKELKEKVVRWQDTLATTPAAKGKGKGRASMPGTLMTPSPYSSMNINETQDTKPSDRLTQEAVTSLSSTDSQSTVVPPNGLVRTMSMEERSNFVDFITNTPEAAQVYRLPKADIPAIKKSATASGYFALTVDIVNDSQGGELEEGYLVLGKDDRAVRRLMQSVYYDELKKLGGGKSSLKAAAGGAVVGAVATFTGLAFA</sequence>
<feature type="compositionally biased region" description="Polar residues" evidence="1">
    <location>
        <begin position="150"/>
        <end position="162"/>
    </location>
</feature>
<feature type="compositionally biased region" description="Polar residues" evidence="1">
    <location>
        <begin position="247"/>
        <end position="262"/>
    </location>
</feature>
<gene>
    <name evidence="2" type="ORF">BDN71DRAFT_1443119</name>
</gene>
<proteinExistence type="predicted"/>
<dbReference type="OrthoDB" id="3263613at2759"/>
<evidence type="ECO:0000256" key="1">
    <source>
        <dbReference type="SAM" id="MobiDB-lite"/>
    </source>
</evidence>